<keyword evidence="8 12" id="KW-0067">ATP-binding</keyword>
<evidence type="ECO:0000256" key="6">
    <source>
        <dbReference type="ARBA" id="ARBA00022741"/>
    </source>
</evidence>
<comment type="subcellular location">
    <subcellularLocation>
        <location evidence="12">Cytoplasm</location>
    </subcellularLocation>
</comment>
<dbReference type="NCBIfam" id="TIGR02152">
    <property type="entry name" value="D_ribokin_bact"/>
    <property type="match status" value="1"/>
</dbReference>
<dbReference type="GO" id="GO:0019303">
    <property type="term" value="P:D-ribose catabolic process"/>
    <property type="evidence" value="ECO:0007669"/>
    <property type="project" value="UniProtKB-UniRule"/>
</dbReference>
<feature type="binding site" evidence="12">
    <location>
        <position position="271"/>
    </location>
    <ligand>
        <name>K(+)</name>
        <dbReference type="ChEBI" id="CHEBI:29103"/>
    </ligand>
</feature>
<feature type="binding site" evidence="12">
    <location>
        <position position="232"/>
    </location>
    <ligand>
        <name>K(+)</name>
        <dbReference type="ChEBI" id="CHEBI:29103"/>
    </ligand>
</feature>
<keyword evidence="5 12" id="KW-0479">Metal-binding</keyword>
<feature type="binding site" evidence="12">
    <location>
        <position position="136"/>
    </location>
    <ligand>
        <name>substrate</name>
    </ligand>
</feature>
<dbReference type="OrthoDB" id="9775849at2"/>
<dbReference type="GO" id="GO:0046872">
    <property type="term" value="F:metal ion binding"/>
    <property type="evidence" value="ECO:0007669"/>
    <property type="project" value="UniProtKB-KW"/>
</dbReference>
<comment type="caution">
    <text evidence="14">The sequence shown here is derived from an EMBL/GenBank/DDBJ whole genome shotgun (WGS) entry which is preliminary data.</text>
</comment>
<evidence type="ECO:0000256" key="7">
    <source>
        <dbReference type="ARBA" id="ARBA00022777"/>
    </source>
</evidence>
<protein>
    <recommendedName>
        <fullName evidence="3 12">Ribokinase</fullName>
        <shortName evidence="12">RK</shortName>
        <ecNumber evidence="2 12">2.7.1.15</ecNumber>
    </recommendedName>
</protein>
<dbReference type="UniPathway" id="UPA00916">
    <property type="reaction ID" value="UER00889"/>
</dbReference>
<keyword evidence="15" id="KW-1185">Reference proteome</keyword>
<comment type="pathway">
    <text evidence="12">Carbohydrate metabolism; D-ribose degradation; D-ribose 5-phosphate from beta-D-ribopyranose: step 2/2.</text>
</comment>
<feature type="binding site" evidence="12">
    <location>
        <begin position="37"/>
        <end position="41"/>
    </location>
    <ligand>
        <name>substrate</name>
    </ligand>
</feature>
<feature type="binding site" evidence="12">
    <location>
        <position position="273"/>
    </location>
    <ligand>
        <name>K(+)</name>
        <dbReference type="ChEBI" id="CHEBI:29103"/>
    </ligand>
</feature>
<evidence type="ECO:0000256" key="10">
    <source>
        <dbReference type="ARBA" id="ARBA00022958"/>
    </source>
</evidence>
<evidence type="ECO:0000256" key="12">
    <source>
        <dbReference type="HAMAP-Rule" id="MF_01987"/>
    </source>
</evidence>
<evidence type="ECO:0000256" key="1">
    <source>
        <dbReference type="ARBA" id="ARBA00005380"/>
    </source>
</evidence>
<feature type="binding site" evidence="12">
    <location>
        <position position="268"/>
    </location>
    <ligand>
        <name>K(+)</name>
        <dbReference type="ChEBI" id="CHEBI:29103"/>
    </ligand>
</feature>
<keyword evidence="10 12" id="KW-0630">Potassium</keyword>
<dbReference type="InterPro" id="IPR011877">
    <property type="entry name" value="Ribokinase"/>
</dbReference>
<comment type="subunit">
    <text evidence="12">Homodimer.</text>
</comment>
<comment type="caution">
    <text evidence="12">Lacks conserved residue(s) required for the propagation of feature annotation.</text>
</comment>
<dbReference type="GO" id="GO:0004747">
    <property type="term" value="F:ribokinase activity"/>
    <property type="evidence" value="ECO:0007669"/>
    <property type="project" value="UniProtKB-UniRule"/>
</dbReference>
<dbReference type="HAMAP" id="MF_01987">
    <property type="entry name" value="Ribokinase"/>
    <property type="match status" value="1"/>
</dbReference>
<evidence type="ECO:0000256" key="2">
    <source>
        <dbReference type="ARBA" id="ARBA00012035"/>
    </source>
</evidence>
<keyword evidence="4 12" id="KW-0808">Transferase</keyword>
<feature type="binding site" evidence="12">
    <location>
        <begin position="237"/>
        <end position="238"/>
    </location>
    <ligand>
        <name>ATP</name>
        <dbReference type="ChEBI" id="CHEBI:30616"/>
    </ligand>
</feature>
<evidence type="ECO:0000256" key="11">
    <source>
        <dbReference type="ARBA" id="ARBA00023277"/>
    </source>
</evidence>
<dbReference type="RefSeq" id="WP_141600866.1">
    <property type="nucleotide sequence ID" value="NZ_JARMSB010000004.1"/>
</dbReference>
<dbReference type="SUPFAM" id="SSF53613">
    <property type="entry name" value="Ribokinase-like"/>
    <property type="match status" value="1"/>
</dbReference>
<keyword evidence="9 12" id="KW-0460">Magnesium</keyword>
<feature type="binding site" evidence="12">
    <location>
        <position position="234"/>
    </location>
    <ligand>
        <name>K(+)</name>
        <dbReference type="ChEBI" id="CHEBI:29103"/>
    </ligand>
</feature>
<comment type="activity regulation">
    <text evidence="12">Activated by a monovalent cation that binds near, but not in, the active site. The most likely occupant of the site in vivo is potassium. Ion binding induces a conformational change that may alter substrate affinity.</text>
</comment>
<dbReference type="AlphaFoldDB" id="A0A540V6B2"/>
<keyword evidence="7 12" id="KW-0418">Kinase</keyword>
<dbReference type="Pfam" id="PF00294">
    <property type="entry name" value="PfkB"/>
    <property type="match status" value="1"/>
</dbReference>
<dbReference type="EMBL" id="VIGD01000001">
    <property type="protein sequence ID" value="TQE92314.1"/>
    <property type="molecule type" value="Genomic_DNA"/>
</dbReference>
<sequence length="293" mass="31651">MITVVGSINMDLAVEMEIFPKQGETVQGTLFKTIPGGKGANQAVAAARLGSRVRFIGAVGNDSFGKELYENLIKEKVDVSGIAMTENSTGIANILLHNRDNRIIVIPGANYDVSKEMIDENIHHITGSKLVMMQLEIPVETVEHVLSICRKQNIPVLLNPAPAKNFKKDWMQEITYLTPNETECERIFGADWESVLKEYPKKVIVTLGSAGAAFHDGNNIVRIPGHQTNAVDTTGAGDAFNGAFAHAICSGKSIDEAVRFANVAASLSVEKFGAQGGMPTLDEVMSRLGGKER</sequence>
<feature type="domain" description="Carbohydrate kinase PfkB" evidence="13">
    <location>
        <begin position="2"/>
        <end position="280"/>
    </location>
</feature>
<dbReference type="GO" id="GO:0005524">
    <property type="term" value="F:ATP binding"/>
    <property type="evidence" value="ECO:0007669"/>
    <property type="project" value="UniProtKB-UniRule"/>
</dbReference>
<dbReference type="InterPro" id="IPR002173">
    <property type="entry name" value="Carboh/pur_kinase_PfkB_CS"/>
</dbReference>
<comment type="similarity">
    <text evidence="1">Belongs to the carbohydrate kinase pfkB family.</text>
</comment>
<evidence type="ECO:0000256" key="5">
    <source>
        <dbReference type="ARBA" id="ARBA00022723"/>
    </source>
</evidence>
<keyword evidence="12" id="KW-0963">Cytoplasm</keyword>
<dbReference type="InterPro" id="IPR002139">
    <property type="entry name" value="Ribo/fructo_kinase"/>
</dbReference>
<reference evidence="14 15" key="1">
    <citation type="submission" date="2019-06" db="EMBL/GenBank/DDBJ databases">
        <title>Genome sequence of Ureibacillus terrenus.</title>
        <authorList>
            <person name="Maclea K.S."/>
            <person name="Simoes M."/>
        </authorList>
    </citation>
    <scope>NUCLEOTIDE SEQUENCE [LARGE SCALE GENOMIC DNA]</scope>
    <source>
        <strain evidence="14 15">ATCC BAA-384</strain>
    </source>
</reference>
<evidence type="ECO:0000313" key="14">
    <source>
        <dbReference type="EMBL" id="TQE92314.1"/>
    </source>
</evidence>
<feature type="binding site" evidence="12">
    <location>
        <position position="262"/>
    </location>
    <ligand>
        <name>ATP</name>
        <dbReference type="ChEBI" id="CHEBI:30616"/>
    </ligand>
</feature>
<accession>A0A540V6B2</accession>
<dbReference type="PROSITE" id="PS00584">
    <property type="entry name" value="PFKB_KINASES_2"/>
    <property type="match status" value="1"/>
</dbReference>
<dbReference type="PRINTS" id="PR00990">
    <property type="entry name" value="RIBOKINASE"/>
</dbReference>
<dbReference type="InterPro" id="IPR011611">
    <property type="entry name" value="PfkB_dom"/>
</dbReference>
<proteinExistence type="inferred from homology"/>
<dbReference type="InterPro" id="IPR029056">
    <property type="entry name" value="Ribokinase-like"/>
</dbReference>
<organism evidence="14 15">
    <name type="scientific">Ureibacillus terrenus</name>
    <dbReference type="NCBI Taxonomy" id="118246"/>
    <lineage>
        <taxon>Bacteria</taxon>
        <taxon>Bacillati</taxon>
        <taxon>Bacillota</taxon>
        <taxon>Bacilli</taxon>
        <taxon>Bacillales</taxon>
        <taxon>Caryophanaceae</taxon>
        <taxon>Ureibacillus</taxon>
    </lineage>
</organism>
<feature type="active site" description="Proton acceptor" evidence="12">
    <location>
        <position position="238"/>
    </location>
</feature>
<name>A0A540V6B2_9BACL</name>
<feature type="binding site" evidence="12">
    <location>
        <position position="238"/>
    </location>
    <ligand>
        <name>substrate</name>
    </ligand>
</feature>
<evidence type="ECO:0000256" key="9">
    <source>
        <dbReference type="ARBA" id="ARBA00022842"/>
    </source>
</evidence>
<evidence type="ECO:0000259" key="13">
    <source>
        <dbReference type="Pfam" id="PF00294"/>
    </source>
</evidence>
<comment type="catalytic activity">
    <reaction evidence="12">
        <text>D-ribose + ATP = D-ribose 5-phosphate + ADP + H(+)</text>
        <dbReference type="Rhea" id="RHEA:13697"/>
        <dbReference type="ChEBI" id="CHEBI:15378"/>
        <dbReference type="ChEBI" id="CHEBI:30616"/>
        <dbReference type="ChEBI" id="CHEBI:47013"/>
        <dbReference type="ChEBI" id="CHEBI:78346"/>
        <dbReference type="ChEBI" id="CHEBI:456216"/>
        <dbReference type="EC" id="2.7.1.15"/>
    </reaction>
</comment>
<feature type="binding site" evidence="12">
    <location>
        <position position="180"/>
    </location>
    <ligand>
        <name>ATP</name>
        <dbReference type="ChEBI" id="CHEBI:30616"/>
    </ligand>
</feature>
<dbReference type="Proteomes" id="UP000315753">
    <property type="component" value="Unassembled WGS sequence"/>
</dbReference>
<comment type="similarity">
    <text evidence="12">Belongs to the carbohydrate kinase PfkB family. Ribokinase subfamily.</text>
</comment>
<keyword evidence="11 12" id="KW-0119">Carbohydrate metabolism</keyword>
<dbReference type="Gene3D" id="3.40.1190.20">
    <property type="match status" value="1"/>
</dbReference>
<comment type="function">
    <text evidence="12">Catalyzes the phosphorylation of ribose at O-5 in a reaction requiring ATP and magnesium. The resulting D-ribose-5-phosphate can then be used either for sythesis of nucleotides, histidine, and tryptophan, or as a component of the pentose phosphate pathway.</text>
</comment>
<evidence type="ECO:0000256" key="3">
    <source>
        <dbReference type="ARBA" id="ARBA00016943"/>
    </source>
</evidence>
<dbReference type="EC" id="2.7.1.15" evidence="2 12"/>
<keyword evidence="6 12" id="KW-0547">Nucleotide-binding</keyword>
<dbReference type="PANTHER" id="PTHR10584">
    <property type="entry name" value="SUGAR KINASE"/>
    <property type="match status" value="1"/>
</dbReference>
<feature type="binding site" evidence="12">
    <location>
        <begin position="9"/>
        <end position="11"/>
    </location>
    <ligand>
        <name>substrate</name>
    </ligand>
</feature>
<dbReference type="PANTHER" id="PTHR10584:SF166">
    <property type="entry name" value="RIBOKINASE"/>
    <property type="match status" value="1"/>
</dbReference>
<dbReference type="CDD" id="cd01174">
    <property type="entry name" value="ribokinase"/>
    <property type="match status" value="1"/>
</dbReference>
<evidence type="ECO:0000256" key="4">
    <source>
        <dbReference type="ARBA" id="ARBA00022679"/>
    </source>
</evidence>
<dbReference type="GO" id="GO:0005829">
    <property type="term" value="C:cytosol"/>
    <property type="evidence" value="ECO:0007669"/>
    <property type="project" value="TreeGrafter"/>
</dbReference>
<evidence type="ECO:0000256" key="8">
    <source>
        <dbReference type="ARBA" id="ARBA00022840"/>
    </source>
</evidence>
<feature type="binding site" evidence="12">
    <location>
        <begin position="206"/>
        <end position="211"/>
    </location>
    <ligand>
        <name>ATP</name>
        <dbReference type="ChEBI" id="CHEBI:30616"/>
    </ligand>
</feature>
<gene>
    <name evidence="12 14" type="primary">rbsK</name>
    <name evidence="14" type="ORF">FKZ59_00985</name>
</gene>
<evidence type="ECO:0000313" key="15">
    <source>
        <dbReference type="Proteomes" id="UP000315753"/>
    </source>
</evidence>
<comment type="cofactor">
    <cofactor evidence="12">
        <name>Mg(2+)</name>
        <dbReference type="ChEBI" id="CHEBI:18420"/>
    </cofactor>
    <text evidence="12">Requires a divalent cation, most likely magnesium in vivo, as an electrophilic catalyst to aid phosphoryl group transfer. It is the chelate of the metal and the nucleotide that is the actual substrate.</text>
</comment>